<sequence length="290" mass="31453">MRPSLQLFGLVPFVSLAATSFNLLSYGPHPRQVVGVWDDGQANHVSPWIVFIHGGAWRNQQNSFRDFEPSVNNMMASGLLPPGTTLASIDYRLSPCAIPGANPCPAPVQHPDHILDVRAALQMLAQQRGLKSNYVLIGHSAGATLSFQLLMGEAALQGRPLIRAPLPTTVIGIAGIYDMRGINHRFGGRYTDFLTQAFGWDQSVWDRASPVRFAGSFSERLPPPGRVLLARSPGDSLVDGVELDTMARKLAGDGVALSVVETLMGEHNAVWEDGRQIPGLVAQVLPRHQK</sequence>
<comment type="catalytic activity">
    <reaction evidence="3">
        <text>N-formyl-L-kynurenine + H2O = L-kynurenine + formate + H(+)</text>
        <dbReference type="Rhea" id="RHEA:13009"/>
        <dbReference type="ChEBI" id="CHEBI:15377"/>
        <dbReference type="ChEBI" id="CHEBI:15378"/>
        <dbReference type="ChEBI" id="CHEBI:15740"/>
        <dbReference type="ChEBI" id="CHEBI:57959"/>
        <dbReference type="ChEBI" id="CHEBI:58629"/>
        <dbReference type="EC" id="3.5.1.9"/>
    </reaction>
</comment>
<dbReference type="UniPathway" id="UPA00333">
    <property type="reaction ID" value="UER00454"/>
</dbReference>
<dbReference type="GO" id="GO:0034354">
    <property type="term" value="P:'de novo' NAD+ biosynthetic process from L-tryptophan"/>
    <property type="evidence" value="ECO:0007669"/>
    <property type="project" value="UniProtKB-UniRule"/>
</dbReference>
<evidence type="ECO:0000313" key="6">
    <source>
        <dbReference type="EMBL" id="PFH63007.1"/>
    </source>
</evidence>
<organism evidence="6 7">
    <name type="scientific">Ophiocordyceps unilateralis</name>
    <name type="common">Zombie-ant fungus</name>
    <name type="synonym">Torrubia unilateralis</name>
    <dbReference type="NCBI Taxonomy" id="268505"/>
    <lineage>
        <taxon>Eukaryota</taxon>
        <taxon>Fungi</taxon>
        <taxon>Dikarya</taxon>
        <taxon>Ascomycota</taxon>
        <taxon>Pezizomycotina</taxon>
        <taxon>Sordariomycetes</taxon>
        <taxon>Hypocreomycetidae</taxon>
        <taxon>Hypocreales</taxon>
        <taxon>Ophiocordycipitaceae</taxon>
        <taxon>Ophiocordyceps</taxon>
    </lineage>
</organism>
<feature type="domain" description="BD-FAE-like" evidence="5">
    <location>
        <begin position="43"/>
        <end position="147"/>
    </location>
</feature>
<dbReference type="EMBL" id="LAZP02000011">
    <property type="protein sequence ID" value="PFH63007.1"/>
    <property type="molecule type" value="Genomic_DNA"/>
</dbReference>
<dbReference type="InterPro" id="IPR049492">
    <property type="entry name" value="BD-FAE-like_dom"/>
</dbReference>
<keyword evidence="2 3" id="KW-0823">Tryptophan catabolism</keyword>
<proteinExistence type="inferred from homology"/>
<dbReference type="STRING" id="268505.A0A2A9PR88"/>
<keyword evidence="7" id="KW-1185">Reference proteome</keyword>
<evidence type="ECO:0000259" key="5">
    <source>
        <dbReference type="Pfam" id="PF20434"/>
    </source>
</evidence>
<evidence type="ECO:0000256" key="3">
    <source>
        <dbReference type="HAMAP-Rule" id="MF_03014"/>
    </source>
</evidence>
<dbReference type="Pfam" id="PF20434">
    <property type="entry name" value="BD-FAE"/>
    <property type="match status" value="1"/>
</dbReference>
<dbReference type="InterPro" id="IPR027519">
    <property type="entry name" value="KFase_ver/fungi-typ"/>
</dbReference>
<accession>A0A2A9PR88</accession>
<reference evidence="6 7" key="2">
    <citation type="journal article" date="2017" name="Sci. Rep.">
        <title>Ant-infecting Ophiocordyceps genomes reveal a high diversity of potential behavioral manipulation genes and a possible major role for enterotoxins.</title>
        <authorList>
            <person name="de Bekker C."/>
            <person name="Ohm R.A."/>
            <person name="Evans H.C."/>
            <person name="Brachmann A."/>
            <person name="Hughes D.P."/>
        </authorList>
    </citation>
    <scope>NUCLEOTIDE SEQUENCE [LARGE SCALE GENOMIC DNA]</scope>
    <source>
        <strain evidence="6 7">SC16a</strain>
    </source>
</reference>
<name>A0A2A9PR88_OPHUN</name>
<feature type="signal peptide" evidence="4">
    <location>
        <begin position="1"/>
        <end position="19"/>
    </location>
</feature>
<dbReference type="InterPro" id="IPR029058">
    <property type="entry name" value="AB_hydrolase_fold"/>
</dbReference>
<feature type="short sequence motif" description="HGGXW" evidence="3">
    <location>
        <begin position="53"/>
        <end position="57"/>
    </location>
</feature>
<evidence type="ECO:0000313" key="7">
    <source>
        <dbReference type="Proteomes" id="UP000037136"/>
    </source>
</evidence>
<comment type="caution">
    <text evidence="6">The sequence shown here is derived from an EMBL/GenBank/DDBJ whole genome shotgun (WGS) entry which is preliminary data.</text>
</comment>
<gene>
    <name evidence="6" type="ORF">XA68_10419</name>
</gene>
<feature type="active site" evidence="3">
    <location>
        <position position="267"/>
    </location>
</feature>
<dbReference type="SUPFAM" id="SSF53474">
    <property type="entry name" value="alpha/beta-Hydrolases"/>
    <property type="match status" value="1"/>
</dbReference>
<dbReference type="HAMAP" id="MF_03014">
    <property type="entry name" value="KFase"/>
    <property type="match status" value="1"/>
</dbReference>
<evidence type="ECO:0000256" key="2">
    <source>
        <dbReference type="ARBA" id="ARBA00023079"/>
    </source>
</evidence>
<comment type="domain">
    <text evidence="3">The main chain amide nitrogen atoms of the second glycine and its adjacent residue in the HGGXW motif define the oxyanion hole, and stabilize the oxyanion that forms during the nucleophilic attack by the catalytic serine during substrate cleavage.</text>
</comment>
<keyword evidence="4" id="KW-0732">Signal</keyword>
<comment type="function">
    <text evidence="3">Catalyzes the hydrolysis of N-formyl-L-kynurenine to L-kynurenine, the second step in the kynurenine pathway of tryptophan degradation. Kynurenine may be further oxidized to nicotinic acid, NAD(H) and NADP(H). Required for elimination of toxic metabolites.</text>
</comment>
<comment type="similarity">
    <text evidence="3">Belongs to the kynurenine formamidase family.</text>
</comment>
<protein>
    <recommendedName>
        <fullName evidence="3">Kynurenine formamidase</fullName>
        <shortName evidence="3">KFA</shortName>
        <shortName evidence="3">KFase</shortName>
        <ecNumber evidence="3">3.5.1.9</ecNumber>
    </recommendedName>
    <alternativeName>
        <fullName evidence="3">Arylformamidase</fullName>
    </alternativeName>
    <alternativeName>
        <fullName evidence="3">N-formylkynurenine formamidase</fullName>
        <shortName evidence="3">FKF</shortName>
    </alternativeName>
</protein>
<keyword evidence="1 3" id="KW-0378">Hydrolase</keyword>
<dbReference type="Gene3D" id="3.40.50.1820">
    <property type="entry name" value="alpha/beta hydrolase"/>
    <property type="match status" value="1"/>
</dbReference>
<evidence type="ECO:0000256" key="4">
    <source>
        <dbReference type="SAM" id="SignalP"/>
    </source>
</evidence>
<dbReference type="EC" id="3.5.1.9" evidence="3"/>
<feature type="active site" evidence="3">
    <location>
        <position position="235"/>
    </location>
</feature>
<feature type="active site" description="Nucleophile" evidence="3">
    <location>
        <position position="140"/>
    </location>
</feature>
<feature type="chain" id="PRO_5012879960" description="Kynurenine formamidase" evidence="4">
    <location>
        <begin position="20"/>
        <end position="290"/>
    </location>
</feature>
<dbReference type="PANTHER" id="PTHR48081:SF33">
    <property type="entry name" value="KYNURENINE FORMAMIDASE"/>
    <property type="match status" value="1"/>
</dbReference>
<dbReference type="AlphaFoldDB" id="A0A2A9PR88"/>
<dbReference type="GO" id="GO:0004061">
    <property type="term" value="F:arylformamidase activity"/>
    <property type="evidence" value="ECO:0007669"/>
    <property type="project" value="UniProtKB-UniRule"/>
</dbReference>
<comment type="subunit">
    <text evidence="3">Homodimer.</text>
</comment>
<reference evidence="6 7" key="1">
    <citation type="journal article" date="2015" name="BMC Genomics">
        <title>Gene expression during zombie ant biting behavior reflects the complexity underlying fungal parasitic behavioral manipulation.</title>
        <authorList>
            <person name="de Bekker C."/>
            <person name="Ohm R.A."/>
            <person name="Loreto R.G."/>
            <person name="Sebastian A."/>
            <person name="Albert I."/>
            <person name="Merrow M."/>
            <person name="Brachmann A."/>
            <person name="Hughes D.P."/>
        </authorList>
    </citation>
    <scope>NUCLEOTIDE SEQUENCE [LARGE SCALE GENOMIC DNA]</scope>
    <source>
        <strain evidence="6 7">SC16a</strain>
    </source>
</reference>
<dbReference type="PANTHER" id="PTHR48081">
    <property type="entry name" value="AB HYDROLASE SUPERFAMILY PROTEIN C4A8.06C"/>
    <property type="match status" value="1"/>
</dbReference>
<dbReference type="OrthoDB" id="420264at2759"/>
<dbReference type="InterPro" id="IPR050300">
    <property type="entry name" value="GDXG_lipolytic_enzyme"/>
</dbReference>
<dbReference type="Proteomes" id="UP000037136">
    <property type="component" value="Unassembled WGS sequence"/>
</dbReference>
<evidence type="ECO:0000256" key="1">
    <source>
        <dbReference type="ARBA" id="ARBA00022801"/>
    </source>
</evidence>
<dbReference type="GO" id="GO:0019441">
    <property type="term" value="P:L-tryptophan catabolic process to kynurenine"/>
    <property type="evidence" value="ECO:0007669"/>
    <property type="project" value="UniProtKB-UniRule"/>
</dbReference>
<comment type="pathway">
    <text evidence="3">Amino-acid degradation; L-tryptophan degradation via kynurenine pathway; L-kynurenine from L-tryptophan: step 2/2.</text>
</comment>